<protein>
    <submittedName>
        <fullName evidence="2">Uncharacterized protein</fullName>
    </submittedName>
</protein>
<keyword evidence="1" id="KW-0812">Transmembrane</keyword>
<organism evidence="2 3">
    <name type="scientific">Halobacillus alkaliphilus</name>
    <dbReference type="NCBI Taxonomy" id="396056"/>
    <lineage>
        <taxon>Bacteria</taxon>
        <taxon>Bacillati</taxon>
        <taxon>Bacillota</taxon>
        <taxon>Bacilli</taxon>
        <taxon>Bacillales</taxon>
        <taxon>Bacillaceae</taxon>
        <taxon>Halobacillus</taxon>
    </lineage>
</organism>
<sequence>MFTKCSLKNDRKGTRNLDVLAEWVIYLVTHGYTCITRTEKTTGCRRSFSLSFFNYFMQARHLKEPVYYIFEPWIIFKLIFDFFFVLILIAAANFFWNIAFLHIH</sequence>
<reference evidence="3" key="1">
    <citation type="submission" date="2016-10" db="EMBL/GenBank/DDBJ databases">
        <authorList>
            <person name="Varghese N."/>
            <person name="Submissions S."/>
        </authorList>
    </citation>
    <scope>NUCLEOTIDE SEQUENCE [LARGE SCALE GENOMIC DNA]</scope>
    <source>
        <strain evidence="3">FP5</strain>
    </source>
</reference>
<dbReference type="Proteomes" id="UP000198897">
    <property type="component" value="Unassembled WGS sequence"/>
</dbReference>
<name>A0A1I2L950_9BACI</name>
<evidence type="ECO:0000313" key="3">
    <source>
        <dbReference type="Proteomes" id="UP000198897"/>
    </source>
</evidence>
<gene>
    <name evidence="2" type="ORF">SAMN05216353_10827</name>
</gene>
<dbReference type="AlphaFoldDB" id="A0A1I2L950"/>
<keyword evidence="3" id="KW-1185">Reference proteome</keyword>
<keyword evidence="1" id="KW-0472">Membrane</keyword>
<evidence type="ECO:0000256" key="1">
    <source>
        <dbReference type="SAM" id="Phobius"/>
    </source>
</evidence>
<keyword evidence="1" id="KW-1133">Transmembrane helix</keyword>
<proteinExistence type="predicted"/>
<evidence type="ECO:0000313" key="2">
    <source>
        <dbReference type="EMBL" id="SFF75503.1"/>
    </source>
</evidence>
<dbReference type="EMBL" id="FOOG01000008">
    <property type="protein sequence ID" value="SFF75503.1"/>
    <property type="molecule type" value="Genomic_DNA"/>
</dbReference>
<feature type="transmembrane region" description="Helical" evidence="1">
    <location>
        <begin position="74"/>
        <end position="96"/>
    </location>
</feature>
<accession>A0A1I2L950</accession>